<dbReference type="InterPro" id="IPR027794">
    <property type="entry name" value="tRNase_Z_dom"/>
</dbReference>
<comment type="subunit">
    <text evidence="19">Homodimer. Interacts with PTCD1.</text>
</comment>
<evidence type="ECO:0000256" key="13">
    <source>
        <dbReference type="ARBA" id="ARBA00023271"/>
    </source>
</evidence>
<feature type="region of interest" description="Disordered" evidence="20">
    <location>
        <begin position="744"/>
        <end position="780"/>
    </location>
</feature>
<evidence type="ECO:0000256" key="17">
    <source>
        <dbReference type="ARBA" id="ARBA00032616"/>
    </source>
</evidence>
<accession>A0AA40LHG3</accession>
<keyword evidence="13" id="KW-0496">Mitochondrion</keyword>
<keyword evidence="7" id="KW-0819">tRNA processing</keyword>
<comment type="caution">
    <text evidence="23">The sequence shown here is derived from an EMBL/GenBank/DDBJ whole genome shotgun (WGS) entry which is preliminary data.</text>
</comment>
<evidence type="ECO:0000313" key="23">
    <source>
        <dbReference type="EMBL" id="KAK1331693.1"/>
    </source>
</evidence>
<dbReference type="Pfam" id="PF13691">
    <property type="entry name" value="Lactamase_B_4"/>
    <property type="match status" value="1"/>
</dbReference>
<evidence type="ECO:0000256" key="11">
    <source>
        <dbReference type="ARBA" id="ARBA00022801"/>
    </source>
</evidence>
<gene>
    <name evidence="23" type="ORF">QTO34_009666</name>
</gene>
<sequence length="780" mass="86110">MWALRSLLLRSAAGRTMSQGPARRSRPPKDPLRHLRTREKRGSSWEPGGPNTVYLQVVAAGGRDAGAALYVFSEYNRYLFNCGEGVQRLMQEHKLKVSRLDNIFLTRMHWSNVGGLCAVRPHSAPEYKDETMTVFQIPIYSEEKCGNHQPSQSPGRRSPEQSSDSASSENEQCFPDDVSQRRGGRDPSLVVAFVCKLHLKKGNFLVLKAKELGLPVGTAAIAPIISAVKDGKSITFEGREILAEEICTPPDPGLTFVVVECPDKGFIQPICENAAFQRFQGSADAPVALVAHLAPESVLADGRYQQWMERFGPDTQHLILNENCTSVHNLRSHKIQTQLNLIHPDIFPRSPASTVRDALLTCNPDEFIDEALKLPNFQQSVQEYKETARDSPAPAEKKGQYPEIIFLGTGSAIPMKIRNVSATLVNLSSDKSLLLDCGEGTFGQLCRHYGDNVDRVLGTLAAVFVSHLHADHHTGLLNILLQRERALASLGKPFHPLLVVAPTQLRAWLQQYHNQCQPLLHHVSVIPAKCLQKGAEVSSPTLESWIGSLLRACDLEEVWGGRMGWGASGGEGAPLQPCPALQFQTCQVRHCKHAYGCALVHMSGWKLVFSGDTMPCEALVQMGKDATLLIHEATLEDGLEVEAVEKTHSTTSQAIGVGMRMNAGFIMLNHFSQRYAKIPLFSPDFNEKVGIAFDHMKVRFGDLSTVPRLMAPLKALFADDLEEMEERREKRELRLVQAALLSQAQAGRAEDSAPRGNGLVRRSLPAHRGRSGQNEGQEWP</sequence>
<dbReference type="InterPro" id="IPR036866">
    <property type="entry name" value="RibonucZ/Hydroxyglut_hydro"/>
</dbReference>
<keyword evidence="9" id="KW-0479">Metal-binding</keyword>
<feature type="region of interest" description="Disordered" evidence="20">
    <location>
        <begin position="145"/>
        <end position="183"/>
    </location>
</feature>
<evidence type="ECO:0000256" key="20">
    <source>
        <dbReference type="SAM" id="MobiDB-lite"/>
    </source>
</evidence>
<proteinExistence type="inferred from homology"/>
<evidence type="ECO:0000256" key="10">
    <source>
        <dbReference type="ARBA" id="ARBA00022759"/>
    </source>
</evidence>
<feature type="compositionally biased region" description="Polar residues" evidence="20">
    <location>
        <begin position="771"/>
        <end position="780"/>
    </location>
</feature>
<dbReference type="EMBL" id="JAULJE010000020">
    <property type="protein sequence ID" value="KAK1331693.1"/>
    <property type="molecule type" value="Genomic_DNA"/>
</dbReference>
<evidence type="ECO:0000256" key="16">
    <source>
        <dbReference type="ARBA" id="ARBA00032104"/>
    </source>
</evidence>
<evidence type="ECO:0000256" key="18">
    <source>
        <dbReference type="ARBA" id="ARBA00046098"/>
    </source>
</evidence>
<dbReference type="SUPFAM" id="SSF56281">
    <property type="entry name" value="Metallo-hydrolase/oxidoreductase"/>
    <property type="match status" value="2"/>
</dbReference>
<reference evidence="23" key="1">
    <citation type="submission" date="2023-06" db="EMBL/GenBank/DDBJ databases">
        <title>Reference genome for the Northern bat (Eptesicus nilssonii), a most northern bat species.</title>
        <authorList>
            <person name="Laine V.N."/>
            <person name="Pulliainen A.T."/>
            <person name="Lilley T.M."/>
        </authorList>
    </citation>
    <scope>NUCLEOTIDE SEQUENCE</scope>
    <source>
        <strain evidence="23">BLF_Eptnil</strain>
        <tissue evidence="23">Kidney</tissue>
    </source>
</reference>
<keyword evidence="21" id="KW-0732">Signal</keyword>
<dbReference type="Pfam" id="PF23023">
    <property type="entry name" value="Anti-Pycsar_Apyc1"/>
    <property type="match status" value="1"/>
</dbReference>
<keyword evidence="12" id="KW-0862">Zinc</keyword>
<dbReference type="GO" id="GO:0046872">
    <property type="term" value="F:metal ion binding"/>
    <property type="evidence" value="ECO:0007669"/>
    <property type="project" value="UniProtKB-KW"/>
</dbReference>
<feature type="region of interest" description="Disordered" evidence="20">
    <location>
        <begin position="14"/>
        <end position="47"/>
    </location>
</feature>
<evidence type="ECO:0000256" key="8">
    <source>
        <dbReference type="ARBA" id="ARBA00022722"/>
    </source>
</evidence>
<comment type="subcellular location">
    <subcellularLocation>
        <location evidence="3">Mitochondrion matrix</location>
        <location evidence="3">Mitochondrion nucleoid</location>
    </subcellularLocation>
</comment>
<comment type="cofactor">
    <cofactor evidence="2">
        <name>Zn(2+)</name>
        <dbReference type="ChEBI" id="CHEBI:29105"/>
    </cofactor>
</comment>
<dbReference type="EC" id="3.1.26.11" evidence="5"/>
<dbReference type="GO" id="GO:1990180">
    <property type="term" value="P:mitochondrial tRNA 3'-end processing"/>
    <property type="evidence" value="ECO:0007669"/>
    <property type="project" value="TreeGrafter"/>
</dbReference>
<evidence type="ECO:0000313" key="24">
    <source>
        <dbReference type="Proteomes" id="UP001177744"/>
    </source>
</evidence>
<evidence type="ECO:0000256" key="9">
    <source>
        <dbReference type="ARBA" id="ARBA00022723"/>
    </source>
</evidence>
<keyword evidence="13" id="KW-1135">Mitochondrion nucleoid</keyword>
<evidence type="ECO:0000256" key="2">
    <source>
        <dbReference type="ARBA" id="ARBA00001947"/>
    </source>
</evidence>
<evidence type="ECO:0000256" key="3">
    <source>
        <dbReference type="ARBA" id="ARBA00004436"/>
    </source>
</evidence>
<dbReference type="PANTHER" id="PTHR12553">
    <property type="entry name" value="ZINC PHOSPHODIESTERASE ELAC PROTEIN 2"/>
    <property type="match status" value="1"/>
</dbReference>
<evidence type="ECO:0000256" key="7">
    <source>
        <dbReference type="ARBA" id="ARBA00022694"/>
    </source>
</evidence>
<dbReference type="GO" id="GO:0042781">
    <property type="term" value="F:3'-tRNA processing endoribonuclease activity"/>
    <property type="evidence" value="ECO:0007669"/>
    <property type="project" value="UniProtKB-EC"/>
</dbReference>
<protein>
    <recommendedName>
        <fullName evidence="6">Zinc phosphodiesterase ELAC protein 2</fullName>
        <ecNumber evidence="5">3.1.26.11</ecNumber>
    </recommendedName>
    <alternativeName>
        <fullName evidence="17">ElaC homolog protein 2</fullName>
    </alternativeName>
    <alternativeName>
        <fullName evidence="15">Ribonuclease Z 2</fullName>
    </alternativeName>
    <alternativeName>
        <fullName evidence="16">tRNA 3 endonuclease 2</fullName>
    </alternativeName>
    <alternativeName>
        <fullName evidence="14">tRNase Z 2</fullName>
    </alternativeName>
</protein>
<dbReference type="Gene3D" id="3.60.15.10">
    <property type="entry name" value="Ribonuclease Z/Hydroxyacylglutathione hydrolase-like"/>
    <property type="match status" value="2"/>
</dbReference>
<keyword evidence="10" id="KW-0255">Endonuclease</keyword>
<evidence type="ECO:0000256" key="5">
    <source>
        <dbReference type="ARBA" id="ARBA00012477"/>
    </source>
</evidence>
<dbReference type="CDD" id="cd07718">
    <property type="entry name" value="RNaseZ_ELAC1_ELAC2-C-term-like_MBL-fold"/>
    <property type="match status" value="1"/>
</dbReference>
<comment type="function">
    <text evidence="18">Zinc phosphodiesterase, which displays mitochondrial tRNA 3'-processing endonuclease activity. Involved in tRNA maturation, by removing a 3'-trailer from precursor tRNA. Associates with mitochondrial DNA complexes at the nucleoids to initiate RNA processing and ribosome assembly.</text>
</comment>
<comment type="catalytic activity">
    <reaction evidence="1">
        <text>Endonucleolytic cleavage of RNA, removing extra 3' nucleotides from tRNA precursor, generating 3' termini of tRNAs. A 3'-hydroxy group is left at the tRNA terminus and a 5'-phosphoryl group is left at the trailer molecule.</text>
        <dbReference type="EC" id="3.1.26.11"/>
    </reaction>
</comment>
<dbReference type="InterPro" id="IPR047151">
    <property type="entry name" value="RNZ2-like"/>
</dbReference>
<organism evidence="23 24">
    <name type="scientific">Cnephaeus nilssonii</name>
    <name type="common">Northern bat</name>
    <name type="synonym">Eptesicus nilssonii</name>
    <dbReference type="NCBI Taxonomy" id="3371016"/>
    <lineage>
        <taxon>Eukaryota</taxon>
        <taxon>Metazoa</taxon>
        <taxon>Chordata</taxon>
        <taxon>Craniata</taxon>
        <taxon>Vertebrata</taxon>
        <taxon>Euteleostomi</taxon>
        <taxon>Mammalia</taxon>
        <taxon>Eutheria</taxon>
        <taxon>Laurasiatheria</taxon>
        <taxon>Chiroptera</taxon>
        <taxon>Yangochiroptera</taxon>
        <taxon>Vespertilionidae</taxon>
        <taxon>Cnephaeus</taxon>
    </lineage>
</organism>
<evidence type="ECO:0000259" key="22">
    <source>
        <dbReference type="Pfam" id="PF13691"/>
    </source>
</evidence>
<comment type="similarity">
    <text evidence="4">Belongs to the RNase Z family.</text>
</comment>
<feature type="signal peptide" evidence="21">
    <location>
        <begin position="1"/>
        <end position="18"/>
    </location>
</feature>
<feature type="compositionally biased region" description="Low complexity" evidence="20">
    <location>
        <begin position="160"/>
        <end position="171"/>
    </location>
</feature>
<keyword evidence="24" id="KW-1185">Reference proteome</keyword>
<evidence type="ECO:0000256" key="19">
    <source>
        <dbReference type="ARBA" id="ARBA00047136"/>
    </source>
</evidence>
<evidence type="ECO:0000256" key="15">
    <source>
        <dbReference type="ARBA" id="ARBA00030729"/>
    </source>
</evidence>
<evidence type="ECO:0000256" key="21">
    <source>
        <dbReference type="SAM" id="SignalP"/>
    </source>
</evidence>
<dbReference type="AlphaFoldDB" id="A0AA40LHG3"/>
<keyword evidence="11" id="KW-0378">Hydrolase</keyword>
<dbReference type="PANTHER" id="PTHR12553:SF49">
    <property type="entry name" value="ZINC PHOSPHODIESTERASE ELAC PROTEIN 2"/>
    <property type="match status" value="1"/>
</dbReference>
<evidence type="ECO:0000256" key="4">
    <source>
        <dbReference type="ARBA" id="ARBA00007823"/>
    </source>
</evidence>
<dbReference type="Proteomes" id="UP001177744">
    <property type="component" value="Unassembled WGS sequence"/>
</dbReference>
<name>A0AA40LHG3_CNENI</name>
<keyword evidence="8" id="KW-0540">Nuclease</keyword>
<evidence type="ECO:0000256" key="12">
    <source>
        <dbReference type="ARBA" id="ARBA00022833"/>
    </source>
</evidence>
<feature type="chain" id="PRO_5041421497" description="Zinc phosphodiesterase ELAC protein 2" evidence="21">
    <location>
        <begin position="19"/>
        <end position="780"/>
    </location>
</feature>
<feature type="domain" description="tRNase Z endonuclease" evidence="22">
    <location>
        <begin position="56"/>
        <end position="115"/>
    </location>
</feature>
<evidence type="ECO:0000256" key="6">
    <source>
        <dbReference type="ARBA" id="ARBA00013357"/>
    </source>
</evidence>
<evidence type="ECO:0000256" key="14">
    <source>
        <dbReference type="ARBA" id="ARBA00030689"/>
    </source>
</evidence>
<evidence type="ECO:0000256" key="1">
    <source>
        <dbReference type="ARBA" id="ARBA00000402"/>
    </source>
</evidence>
<dbReference type="GO" id="GO:0042645">
    <property type="term" value="C:mitochondrial nucleoid"/>
    <property type="evidence" value="ECO:0007669"/>
    <property type="project" value="UniProtKB-SubCell"/>
</dbReference>